<dbReference type="EMBL" id="JANGSQ010000084">
    <property type="protein sequence ID" value="MCW4589590.1"/>
    <property type="molecule type" value="Genomic_DNA"/>
</dbReference>
<comment type="caution">
    <text evidence="2">The sequence shown here is derived from an EMBL/GenBank/DDBJ whole genome shotgun (WGS) entry which is preliminary data.</text>
</comment>
<proteinExistence type="predicted"/>
<dbReference type="Gene3D" id="1.20.5.340">
    <property type="match status" value="1"/>
</dbReference>
<dbReference type="RefSeq" id="WP_171790754.1">
    <property type="nucleotide sequence ID" value="NZ_JABJWD010000054.1"/>
</dbReference>
<gene>
    <name evidence="2" type="ORF">NO263_03245</name>
</gene>
<name>A0ABT3K2F8_9PROT</name>
<evidence type="ECO:0000313" key="3">
    <source>
        <dbReference type="Proteomes" id="UP001526337"/>
    </source>
</evidence>
<evidence type="ECO:0000313" key="2">
    <source>
        <dbReference type="EMBL" id="MCW4589590.1"/>
    </source>
</evidence>
<accession>A0ABT3K2F8</accession>
<feature type="coiled-coil region" evidence="1">
    <location>
        <begin position="98"/>
        <end position="167"/>
    </location>
</feature>
<dbReference type="Proteomes" id="UP001526337">
    <property type="component" value="Unassembled WGS sequence"/>
</dbReference>
<organism evidence="2 3">
    <name type="scientific">Gluconacetobacter entanii</name>
    <dbReference type="NCBI Taxonomy" id="108528"/>
    <lineage>
        <taxon>Bacteria</taxon>
        <taxon>Pseudomonadati</taxon>
        <taxon>Pseudomonadota</taxon>
        <taxon>Alphaproteobacteria</taxon>
        <taxon>Acetobacterales</taxon>
        <taxon>Acetobacteraceae</taxon>
        <taxon>Gluconacetobacter</taxon>
    </lineage>
</organism>
<protein>
    <submittedName>
        <fullName evidence="2">TMF family protein</fullName>
    </submittedName>
</protein>
<keyword evidence="3" id="KW-1185">Reference proteome</keyword>
<reference evidence="2 3" key="1">
    <citation type="submission" date="2022-07" db="EMBL/GenBank/DDBJ databases">
        <title>Genome stability of Gluconacetobacter entanii AV429.</title>
        <authorList>
            <person name="Trcek J."/>
            <person name="Cepec E."/>
        </authorList>
    </citation>
    <scope>NUCLEOTIDE SEQUENCE [LARGE SCALE GENOMIC DNA]</scope>
    <source>
        <strain evidence="2 3">AV429_2022</strain>
    </source>
</reference>
<keyword evidence="1" id="KW-0175">Coiled coil</keyword>
<evidence type="ECO:0000256" key="1">
    <source>
        <dbReference type="SAM" id="Coils"/>
    </source>
</evidence>
<sequence>MLPASLSETQVAQVARAMMPVREQDWPETDLKGFMLLARKAAEAVVCLGSPIPPFADVETLFVSLPTLYDNLKDFGRAQVFPVSLRSANGTDIELVRRADMEAQIAQKDDQIAGLRKKLSAKTGHYVEVRNDRDAAKGKIGALEEAVNSLTQECDALKKEIARLQKLALPAEMSPDIAAALGIICFQAVPFAAAFRSVGENVPRKAEAEQAFVIFRLLKAVLAGGNFDQAWRALVEDALAAQERAEKDRFGGGMS</sequence>